<dbReference type="OrthoDB" id="9809995at2"/>
<organism evidence="2 3">
    <name type="scientific">Zafaria cholistanensis</name>
    <dbReference type="NCBI Taxonomy" id="1682741"/>
    <lineage>
        <taxon>Bacteria</taxon>
        <taxon>Bacillati</taxon>
        <taxon>Actinomycetota</taxon>
        <taxon>Actinomycetes</taxon>
        <taxon>Micrococcales</taxon>
        <taxon>Micrococcaceae</taxon>
        <taxon>Zafaria</taxon>
    </lineage>
</organism>
<evidence type="ECO:0000313" key="2">
    <source>
        <dbReference type="EMBL" id="GER21718.1"/>
    </source>
</evidence>
<dbReference type="InterPro" id="IPR043129">
    <property type="entry name" value="ATPase_NBD"/>
</dbReference>
<accession>A0A5A7NPK8</accession>
<name>A0A5A7NPK8_9MICC</name>
<dbReference type="Proteomes" id="UP000325307">
    <property type="component" value="Unassembled WGS sequence"/>
</dbReference>
<dbReference type="NCBIfam" id="TIGR03725">
    <property type="entry name" value="T6A_YeaZ"/>
    <property type="match status" value="1"/>
</dbReference>
<dbReference type="InterPro" id="IPR000905">
    <property type="entry name" value="Gcp-like_dom"/>
</dbReference>
<dbReference type="RefSeq" id="WP_149955240.1">
    <property type="nucleotide sequence ID" value="NZ_BKDJ01000001.1"/>
</dbReference>
<protein>
    <submittedName>
        <fullName evidence="2">tRNA (Adenosine(37)-N6)-threonylcarbamoyltransferase complex dimerization subunit type 1 TsaB</fullName>
    </submittedName>
</protein>
<dbReference type="PANTHER" id="PTHR11735:SF11">
    <property type="entry name" value="TRNA THREONYLCARBAMOYLADENOSINE BIOSYNTHESIS PROTEIN TSAB"/>
    <property type="match status" value="1"/>
</dbReference>
<gene>
    <name evidence="2" type="ORF">NCCP1664_02150</name>
</gene>
<reference evidence="2 3" key="1">
    <citation type="submission" date="2019-09" db="EMBL/GenBank/DDBJ databases">
        <title>Arthrobacter zafarii sp. nov., a moderately thermotolerant and halotolerant actinobacterium isolated from Cholistan desert soil of Pakistan.</title>
        <authorList>
            <person name="Amin A."/>
            <person name="Ahmed I."/>
            <person name="Khalid N."/>
            <person name="Schumann P."/>
            <person name="Busse H.J."/>
            <person name="Khan I.U."/>
            <person name="Li S."/>
            <person name="Li W.J."/>
        </authorList>
    </citation>
    <scope>NUCLEOTIDE SEQUENCE [LARGE SCALE GENOMIC DNA]</scope>
    <source>
        <strain evidence="2 3">NCCP-1664</strain>
    </source>
</reference>
<feature type="domain" description="Gcp-like" evidence="1">
    <location>
        <begin position="38"/>
        <end position="199"/>
    </location>
</feature>
<proteinExistence type="predicted"/>
<dbReference type="GO" id="GO:0016740">
    <property type="term" value="F:transferase activity"/>
    <property type="evidence" value="ECO:0007669"/>
    <property type="project" value="UniProtKB-KW"/>
</dbReference>
<comment type="caution">
    <text evidence="2">The sequence shown here is derived from an EMBL/GenBank/DDBJ whole genome shotgun (WGS) entry which is preliminary data.</text>
</comment>
<keyword evidence="3" id="KW-1185">Reference proteome</keyword>
<dbReference type="Gene3D" id="3.30.420.40">
    <property type="match status" value="2"/>
</dbReference>
<evidence type="ECO:0000313" key="3">
    <source>
        <dbReference type="Proteomes" id="UP000325307"/>
    </source>
</evidence>
<dbReference type="SUPFAM" id="SSF53067">
    <property type="entry name" value="Actin-like ATPase domain"/>
    <property type="match status" value="2"/>
</dbReference>
<evidence type="ECO:0000259" key="1">
    <source>
        <dbReference type="Pfam" id="PF00814"/>
    </source>
</evidence>
<sequence length="229" mass="23246">MLILAIDTSAIASAALLRSTRTDGAAEVLASFASTETNTHAEVLAPAIQGLLTEAGVAGTGLDRIVAGVGPGPFTGLRVGIATARTLGFAWNVPVDGAMSLDAIAWDVLAAGEVPAEGFTVAIDARRRELYWARYGADGSLAEGPRVSVPGSLPAGPVYGAGAGLYADRLAQSGAAAVERFRDRQPTAASLGAAALRQLARGGQLLGTTPLYLRESDAKVPAAMQGHTP</sequence>
<dbReference type="Pfam" id="PF00814">
    <property type="entry name" value="TsaD"/>
    <property type="match status" value="1"/>
</dbReference>
<dbReference type="GO" id="GO:0002949">
    <property type="term" value="P:tRNA threonylcarbamoyladenosine modification"/>
    <property type="evidence" value="ECO:0007669"/>
    <property type="project" value="InterPro"/>
</dbReference>
<dbReference type="AlphaFoldDB" id="A0A5A7NPK8"/>
<dbReference type="GO" id="GO:0005829">
    <property type="term" value="C:cytosol"/>
    <property type="evidence" value="ECO:0007669"/>
    <property type="project" value="TreeGrafter"/>
</dbReference>
<dbReference type="InterPro" id="IPR022496">
    <property type="entry name" value="T6A_TsaB"/>
</dbReference>
<keyword evidence="2" id="KW-0808">Transferase</keyword>
<dbReference type="CDD" id="cd24032">
    <property type="entry name" value="ASKHA_NBD_TsaB"/>
    <property type="match status" value="1"/>
</dbReference>
<dbReference type="PANTHER" id="PTHR11735">
    <property type="entry name" value="TRNA N6-ADENOSINE THREONYLCARBAMOYLTRANSFERASE"/>
    <property type="match status" value="1"/>
</dbReference>
<dbReference type="EMBL" id="BKDJ01000001">
    <property type="protein sequence ID" value="GER21718.1"/>
    <property type="molecule type" value="Genomic_DNA"/>
</dbReference>